<sequence>MRRRLLRGLTPGEMRMASLLFGGAIDFARVRVHGRRYLPLVQPKNCAMTPNGSIYFHPSCFLPDYAAGDPHTIHWFMHEMVHVWQHQLGYPVRLRGAFRIGLSYRYELRPDATLSDYNMEAQGDLLADYFALKYMRNPRIMRQRRYAHELALYEQVLARFLADPRDPDNLPRGGARRFARMVTSVSA</sequence>
<dbReference type="EMBL" id="JANUHC010000010">
    <property type="protein sequence ID" value="MCS0632621.1"/>
    <property type="molecule type" value="Genomic_DNA"/>
</dbReference>
<dbReference type="Proteomes" id="UP001165263">
    <property type="component" value="Unassembled WGS sequence"/>
</dbReference>
<evidence type="ECO:0000313" key="1">
    <source>
        <dbReference type="EMBL" id="MCS0632621.1"/>
    </source>
</evidence>
<gene>
    <name evidence="1" type="ORF">NX786_25115</name>
</gene>
<evidence type="ECO:0000313" key="2">
    <source>
        <dbReference type="Proteomes" id="UP001165263"/>
    </source>
</evidence>
<dbReference type="RefSeq" id="WP_259451641.1">
    <property type="nucleotide sequence ID" value="NZ_CP119520.1"/>
</dbReference>
<organism evidence="1 2">
    <name type="scientific">Telluria mixta</name>
    <dbReference type="NCBI Taxonomy" id="34071"/>
    <lineage>
        <taxon>Bacteria</taxon>
        <taxon>Pseudomonadati</taxon>
        <taxon>Pseudomonadota</taxon>
        <taxon>Betaproteobacteria</taxon>
        <taxon>Burkholderiales</taxon>
        <taxon>Oxalobacteraceae</taxon>
        <taxon>Telluria group</taxon>
        <taxon>Telluria</taxon>
    </lineage>
</organism>
<accession>A0ABT2C5F3</accession>
<protein>
    <submittedName>
        <fullName evidence="1">Rhs element Vgr protein</fullName>
    </submittedName>
</protein>
<proteinExistence type="predicted"/>
<reference evidence="1" key="1">
    <citation type="submission" date="2022-08" db="EMBL/GenBank/DDBJ databases">
        <title>Reclassification of Massilia species as members of the genera Telluria, Duganella, Pseudoduganella, Mokoshia gen. nov. and Zemynaea gen. nov. using orthogonal and non-orthogonal genome-based approaches.</title>
        <authorList>
            <person name="Bowman J.P."/>
        </authorList>
    </citation>
    <scope>NUCLEOTIDE SEQUENCE</scope>
    <source>
        <strain evidence="1">LMG 11547</strain>
    </source>
</reference>
<name>A0ABT2C5F3_9BURK</name>
<comment type="caution">
    <text evidence="1">The sequence shown here is derived from an EMBL/GenBank/DDBJ whole genome shotgun (WGS) entry which is preliminary data.</text>
</comment>
<keyword evidence="2" id="KW-1185">Reference proteome</keyword>